<name>A0AA87Q3R1_RHIRH</name>
<dbReference type="AlphaFoldDB" id="A0AA87Q3R1"/>
<dbReference type="RefSeq" id="WP_012651732.1">
    <property type="nucleotide sequence ID" value="NZ_BAYX01000001.1"/>
</dbReference>
<protein>
    <recommendedName>
        <fullName evidence="3">Nudix hydrolase domain-containing protein</fullName>
    </recommendedName>
</protein>
<accession>A0AA87Q3R1</accession>
<organism evidence="1 2">
    <name type="scientific">Rhizobium rhizogenes NBRC 13257</name>
    <dbReference type="NCBI Taxonomy" id="1220581"/>
    <lineage>
        <taxon>Bacteria</taxon>
        <taxon>Pseudomonadati</taxon>
        <taxon>Pseudomonadota</taxon>
        <taxon>Alphaproteobacteria</taxon>
        <taxon>Hyphomicrobiales</taxon>
        <taxon>Rhizobiaceae</taxon>
        <taxon>Rhizobium/Agrobacterium group</taxon>
        <taxon>Rhizobium</taxon>
    </lineage>
</organism>
<proteinExistence type="predicted"/>
<gene>
    <name evidence="1" type="ORF">RRH01S_01_04190</name>
</gene>
<comment type="caution">
    <text evidence="1">The sequence shown here is derived from an EMBL/GenBank/DDBJ whole genome shotgun (WGS) entry which is preliminary data.</text>
</comment>
<dbReference type="Gene3D" id="3.90.79.10">
    <property type="entry name" value="Nucleoside Triphosphate Pyrophosphohydrolase"/>
    <property type="match status" value="1"/>
</dbReference>
<dbReference type="EMBL" id="BAYX01000001">
    <property type="protein sequence ID" value="GAJ90952.1"/>
    <property type="molecule type" value="Genomic_DNA"/>
</dbReference>
<evidence type="ECO:0000313" key="1">
    <source>
        <dbReference type="EMBL" id="GAJ90952.1"/>
    </source>
</evidence>
<dbReference type="CDD" id="cd02883">
    <property type="entry name" value="NUDIX_Hydrolase"/>
    <property type="match status" value="1"/>
</dbReference>
<dbReference type="GeneID" id="86848807"/>
<dbReference type="SUPFAM" id="SSF55811">
    <property type="entry name" value="Nudix"/>
    <property type="match status" value="1"/>
</dbReference>
<dbReference type="InterPro" id="IPR015797">
    <property type="entry name" value="NUDIX_hydrolase-like_dom_sf"/>
</dbReference>
<evidence type="ECO:0008006" key="3">
    <source>
        <dbReference type="Google" id="ProtNLM"/>
    </source>
</evidence>
<evidence type="ECO:0000313" key="2">
    <source>
        <dbReference type="Proteomes" id="UP000026941"/>
    </source>
</evidence>
<dbReference type="Proteomes" id="UP000026941">
    <property type="component" value="Unassembled WGS sequence"/>
</dbReference>
<sequence>MNSAFKPQNDMAGWPPENTVFPVARIDLKVITGDHPFHLNEAAAAQENWKREIASNPALYDGRMIFQHRLEVSEQAVAGEGYVTPFSTFMWWRKHRERGGGFHVFAFPVAVSSDGAIIAIRMAQHTANPGQVYCAAGSMDENDIVDDRCDVEGNMRREVLEETGLDLDVAVAEPGYYATHANRSVTLFRIFRFPWTADEMLEKIRAHMLVDEEKEIDGAVAIRSADPTAHRYSSAMPPILAWFFARAEQL</sequence>
<reference evidence="1 2" key="1">
    <citation type="submission" date="2014-05" db="EMBL/GenBank/DDBJ databases">
        <title>Whole genome shotgun sequence of Rhizobium rhizogenes NBRC 13257.</title>
        <authorList>
            <person name="Katano-Makiyama Y."/>
            <person name="Hosoyama A."/>
            <person name="Hashimoto M."/>
            <person name="Hosoyama Y."/>
            <person name="Noguchi M."/>
            <person name="Tsuchikane K."/>
            <person name="Kimura A."/>
            <person name="Ohji S."/>
            <person name="Ichikawa N."/>
            <person name="Yamazoe A."/>
            <person name="Fujita N."/>
        </authorList>
    </citation>
    <scope>NUCLEOTIDE SEQUENCE [LARGE SCALE GENOMIC DNA]</scope>
    <source>
        <strain evidence="1 2">NBRC 13257</strain>
    </source>
</reference>